<keyword evidence="4" id="KW-1185">Reference proteome</keyword>
<feature type="compositionally biased region" description="Low complexity" evidence="1">
    <location>
        <begin position="270"/>
        <end position="282"/>
    </location>
</feature>
<feature type="signal peptide" evidence="2">
    <location>
        <begin position="1"/>
        <end position="18"/>
    </location>
</feature>
<reference evidence="3" key="1">
    <citation type="submission" date="2022-07" db="EMBL/GenBank/DDBJ databases">
        <title>Phylogenomic reconstructions and comparative analyses of Kickxellomycotina fungi.</title>
        <authorList>
            <person name="Reynolds N.K."/>
            <person name="Stajich J.E."/>
            <person name="Barry K."/>
            <person name="Grigoriev I.V."/>
            <person name="Crous P."/>
            <person name="Smith M.E."/>
        </authorList>
    </citation>
    <scope>NUCLEOTIDE SEQUENCE</scope>
    <source>
        <strain evidence="3">RSA 1196</strain>
    </source>
</reference>
<feature type="compositionally biased region" description="Polar residues" evidence="1">
    <location>
        <begin position="252"/>
        <end position="269"/>
    </location>
</feature>
<dbReference type="PANTHER" id="PTHR36182">
    <property type="entry name" value="PROTEIN, PUTATIVE (AFU_ORTHOLOGUE AFUA_6G10930)-RELATED"/>
    <property type="match status" value="1"/>
</dbReference>
<evidence type="ECO:0000313" key="3">
    <source>
        <dbReference type="EMBL" id="KAJ1955737.1"/>
    </source>
</evidence>
<protein>
    <recommendedName>
        <fullName evidence="5">Chitin-binding type-4 domain-containing protein</fullName>
    </recommendedName>
</protein>
<keyword evidence="2" id="KW-0732">Signal</keyword>
<feature type="compositionally biased region" description="Low complexity" evidence="1">
    <location>
        <begin position="330"/>
        <end position="344"/>
    </location>
</feature>
<evidence type="ECO:0000256" key="2">
    <source>
        <dbReference type="SAM" id="SignalP"/>
    </source>
</evidence>
<dbReference type="PANTHER" id="PTHR36182:SF1">
    <property type="entry name" value="PROTEIN, PUTATIVE (AFU_ORTHOLOGUE AFUA_6G10930)-RELATED"/>
    <property type="match status" value="1"/>
</dbReference>
<dbReference type="Gene3D" id="2.70.50.70">
    <property type="match status" value="1"/>
</dbReference>
<name>A0A9W8AJZ2_9FUNG</name>
<dbReference type="EMBL" id="JANBPY010002268">
    <property type="protein sequence ID" value="KAJ1955737.1"/>
    <property type="molecule type" value="Genomic_DNA"/>
</dbReference>
<evidence type="ECO:0000256" key="1">
    <source>
        <dbReference type="SAM" id="MobiDB-lite"/>
    </source>
</evidence>
<feature type="compositionally biased region" description="Polar residues" evidence="1">
    <location>
        <begin position="345"/>
        <end position="361"/>
    </location>
</feature>
<accession>A0A9W8AJZ2</accession>
<feature type="compositionally biased region" description="Polar residues" evidence="1">
    <location>
        <begin position="373"/>
        <end position="400"/>
    </location>
</feature>
<dbReference type="OrthoDB" id="2342176at2759"/>
<feature type="compositionally biased region" description="Polar residues" evidence="1">
    <location>
        <begin position="291"/>
        <end position="329"/>
    </location>
</feature>
<evidence type="ECO:0000313" key="4">
    <source>
        <dbReference type="Proteomes" id="UP001150925"/>
    </source>
</evidence>
<feature type="region of interest" description="Disordered" evidence="1">
    <location>
        <begin position="206"/>
        <end position="400"/>
    </location>
</feature>
<comment type="caution">
    <text evidence="3">The sequence shown here is derived from an EMBL/GenBank/DDBJ whole genome shotgun (WGS) entry which is preliminary data.</text>
</comment>
<gene>
    <name evidence="3" type="ORF">IWQ62_005463</name>
</gene>
<organism evidence="3 4">
    <name type="scientific">Dispira parvispora</name>
    <dbReference type="NCBI Taxonomy" id="1520584"/>
    <lineage>
        <taxon>Eukaryota</taxon>
        <taxon>Fungi</taxon>
        <taxon>Fungi incertae sedis</taxon>
        <taxon>Zoopagomycota</taxon>
        <taxon>Kickxellomycotina</taxon>
        <taxon>Dimargaritomycetes</taxon>
        <taxon>Dimargaritales</taxon>
        <taxon>Dimargaritaceae</taxon>
        <taxon>Dispira</taxon>
    </lineage>
</organism>
<dbReference type="PROSITE" id="PS51257">
    <property type="entry name" value="PROKAR_LIPOPROTEIN"/>
    <property type="match status" value="1"/>
</dbReference>
<sequence length="449" mass="44885">MKYQVTSVLITLVAGCLGHIYMSDPCARGSPLAQCGYPSPNFDLMAPIATENQPTFPLCHHAEPYASPVKTVQAGSSITATFEGTAIHNGGHCEFSLSYDGGKKFVAIQTILKTCFLSGKSFNVPIPKEAPNGKAVFAWSWVNASGKREFYMSCSDIEVQGGGSGSLKGPQMLTPNYDGSSPKIGEFGLSGDDCSNLYTGRPTIEVTSGGAASSPGGQSLYPEVPAPNGTAGGNTSASSTGIPAAGPMYPTATPSTDNSSAATQVNPGNTAAGDGTSASATPTDPPGTMAGNGTSVNATQSDPATTAAGNGTSVNAIQSDPASTAAGNGTSTDATQSDSDSTAAGVNTSADASQPLPTSTATGGGASAPKDSAANSTTSAVPTQPETKQPTADSVPVSDSTTSELATCVATGKSPEYQTVVNGETIKSTCEATLVCKQTSVGGIYCDFP</sequence>
<feature type="compositionally biased region" description="Low complexity" evidence="1">
    <location>
        <begin position="208"/>
        <end position="219"/>
    </location>
</feature>
<feature type="chain" id="PRO_5040726472" description="Chitin-binding type-4 domain-containing protein" evidence="2">
    <location>
        <begin position="19"/>
        <end position="449"/>
    </location>
</feature>
<proteinExistence type="predicted"/>
<evidence type="ECO:0008006" key="5">
    <source>
        <dbReference type="Google" id="ProtNLM"/>
    </source>
</evidence>
<dbReference type="AlphaFoldDB" id="A0A9W8AJZ2"/>
<dbReference type="Proteomes" id="UP001150925">
    <property type="component" value="Unassembled WGS sequence"/>
</dbReference>